<dbReference type="GO" id="GO:0000398">
    <property type="term" value="P:mRNA splicing, via spliceosome"/>
    <property type="evidence" value="ECO:0007669"/>
    <property type="project" value="InterPro"/>
</dbReference>
<dbReference type="GO" id="GO:0008270">
    <property type="term" value="F:zinc ion binding"/>
    <property type="evidence" value="ECO:0007669"/>
    <property type="project" value="UniProtKB-KW"/>
</dbReference>
<accession>A0A5C3F2L5</accession>
<dbReference type="FunFam" id="3.30.70.330:FF:000066">
    <property type="entry name" value="Splicing factor u2af 23 kDa subunit"/>
    <property type="match status" value="1"/>
</dbReference>
<keyword evidence="4 6" id="KW-0862">Zinc</keyword>
<evidence type="ECO:0000256" key="6">
    <source>
        <dbReference type="PROSITE-ProRule" id="PRU00723"/>
    </source>
</evidence>
<feature type="region of interest" description="Disordered" evidence="7">
    <location>
        <begin position="223"/>
        <end position="296"/>
    </location>
</feature>
<dbReference type="Gene3D" id="3.30.70.330">
    <property type="match status" value="1"/>
</dbReference>
<keyword evidence="2" id="KW-0677">Repeat</keyword>
<reference evidence="10 11" key="1">
    <citation type="submission" date="2018-03" db="EMBL/GenBank/DDBJ databases">
        <authorList>
            <person name="Guldener U."/>
        </authorList>
    </citation>
    <scope>NUCLEOTIDE SEQUENCE [LARGE SCALE GENOMIC DNA]</scope>
    <source>
        <strain evidence="10 11">DAOM196992</strain>
    </source>
</reference>
<evidence type="ECO:0000313" key="10">
    <source>
        <dbReference type="EMBL" id="SPO38753.1"/>
    </source>
</evidence>
<dbReference type="InterPro" id="IPR003954">
    <property type="entry name" value="RRM_euk-type"/>
</dbReference>
<dbReference type="EMBL" id="OOIP01000011">
    <property type="protein sequence ID" value="SPO38753.1"/>
    <property type="molecule type" value="Genomic_DNA"/>
</dbReference>
<dbReference type="InterPro" id="IPR035979">
    <property type="entry name" value="RBD_domain_sf"/>
</dbReference>
<dbReference type="PANTHER" id="PTHR12620">
    <property type="entry name" value="U2 SNRNP AUXILIARY FACTOR, SMALL SUBUNIT"/>
    <property type="match status" value="1"/>
</dbReference>
<organism evidence="10 11">
    <name type="scientific">Pseudozyma flocculosa</name>
    <dbReference type="NCBI Taxonomy" id="84751"/>
    <lineage>
        <taxon>Eukaryota</taxon>
        <taxon>Fungi</taxon>
        <taxon>Dikarya</taxon>
        <taxon>Basidiomycota</taxon>
        <taxon>Ustilaginomycotina</taxon>
        <taxon>Ustilaginomycetes</taxon>
        <taxon>Ustilaginales</taxon>
        <taxon>Ustilaginaceae</taxon>
        <taxon>Pseudozyma</taxon>
    </lineage>
</organism>
<dbReference type="InterPro" id="IPR012677">
    <property type="entry name" value="Nucleotide-bd_a/b_plait_sf"/>
</dbReference>
<dbReference type="InterPro" id="IPR000504">
    <property type="entry name" value="RRM_dom"/>
</dbReference>
<sequence length="296" mass="33048">MASYLASIYGTEQDKVNCSFYYKIGACRHGPRCSRKHTKPPFSQTILISNVYRNPLHDPSIPDEVKAAKSRDELQRGFDEFFTDWFVELARYGKLVEMHVCDNVGDHLIGNVYARYEWEEEAQRAVDALNQRWYDGRPLFAELSPVTDFREACCRQNETDECNRGGFCNFMHLRYASPPLVRELHHQLSVENRKKRQEEKLSKLGWKDRLKMQEEVEGDLVVEGGGDWRKAQSGGDWRSSNRGGEGDGEGEGNSGTGGGGNWRTDGPDEAGQAGGAGDGGPTATQDRDTGDAGTTA</sequence>
<dbReference type="GO" id="GO:0003723">
    <property type="term" value="F:RNA binding"/>
    <property type="evidence" value="ECO:0007669"/>
    <property type="project" value="UniProtKB-UniRule"/>
</dbReference>
<keyword evidence="3 6" id="KW-0863">Zinc-finger</keyword>
<evidence type="ECO:0000259" key="9">
    <source>
        <dbReference type="PROSITE" id="PS50103"/>
    </source>
</evidence>
<dbReference type="SMART" id="SM00356">
    <property type="entry name" value="ZnF_C3H1"/>
    <property type="match status" value="2"/>
</dbReference>
<dbReference type="SMART" id="SM00361">
    <property type="entry name" value="RRM_1"/>
    <property type="match status" value="1"/>
</dbReference>
<protein>
    <submittedName>
        <fullName evidence="10">Related to splicing factor U2AF 35 kd subunit</fullName>
    </submittedName>
</protein>
<evidence type="ECO:0000259" key="8">
    <source>
        <dbReference type="PROSITE" id="PS50102"/>
    </source>
</evidence>
<dbReference type="PRINTS" id="PR01848">
    <property type="entry name" value="U2AUXFACTOR"/>
</dbReference>
<keyword evidence="5" id="KW-0694">RNA-binding</keyword>
<dbReference type="InterPro" id="IPR009145">
    <property type="entry name" value="U2AF_small"/>
</dbReference>
<dbReference type="PROSITE" id="PS50102">
    <property type="entry name" value="RRM"/>
    <property type="match status" value="1"/>
</dbReference>
<dbReference type="AlphaFoldDB" id="A0A5C3F2L5"/>
<dbReference type="InterPro" id="IPR000571">
    <property type="entry name" value="Znf_CCCH"/>
</dbReference>
<dbReference type="OrthoDB" id="423462at2759"/>
<feature type="domain" description="RRM" evidence="8">
    <location>
        <begin position="44"/>
        <end position="146"/>
    </location>
</feature>
<feature type="zinc finger region" description="C3H1-type" evidence="6">
    <location>
        <begin position="12"/>
        <end position="40"/>
    </location>
</feature>
<evidence type="ECO:0000256" key="3">
    <source>
        <dbReference type="ARBA" id="ARBA00022771"/>
    </source>
</evidence>
<dbReference type="SUPFAM" id="SSF54928">
    <property type="entry name" value="RNA-binding domain, RBD"/>
    <property type="match status" value="1"/>
</dbReference>
<keyword evidence="1 6" id="KW-0479">Metal-binding</keyword>
<evidence type="ECO:0000256" key="2">
    <source>
        <dbReference type="ARBA" id="ARBA00022737"/>
    </source>
</evidence>
<evidence type="ECO:0000256" key="1">
    <source>
        <dbReference type="ARBA" id="ARBA00022723"/>
    </source>
</evidence>
<dbReference type="GO" id="GO:0089701">
    <property type="term" value="C:U2AF complex"/>
    <property type="evidence" value="ECO:0007669"/>
    <property type="project" value="InterPro"/>
</dbReference>
<keyword evidence="11" id="KW-1185">Reference proteome</keyword>
<gene>
    <name evidence="10" type="ORF">PSFLO_04232</name>
</gene>
<proteinExistence type="predicted"/>
<dbReference type="Proteomes" id="UP000323386">
    <property type="component" value="Unassembled WGS sequence"/>
</dbReference>
<feature type="compositionally biased region" description="Gly residues" evidence="7">
    <location>
        <begin position="251"/>
        <end position="261"/>
    </location>
</feature>
<feature type="domain" description="C3H1-type" evidence="9">
    <location>
        <begin position="12"/>
        <end position="40"/>
    </location>
</feature>
<evidence type="ECO:0000313" key="11">
    <source>
        <dbReference type="Proteomes" id="UP000323386"/>
    </source>
</evidence>
<name>A0A5C3F2L5_9BASI</name>
<dbReference type="Pfam" id="PF00642">
    <property type="entry name" value="zf-CCCH"/>
    <property type="match status" value="2"/>
</dbReference>
<evidence type="ECO:0000256" key="7">
    <source>
        <dbReference type="SAM" id="MobiDB-lite"/>
    </source>
</evidence>
<evidence type="ECO:0000256" key="5">
    <source>
        <dbReference type="PROSITE-ProRule" id="PRU00176"/>
    </source>
</evidence>
<evidence type="ECO:0000256" key="4">
    <source>
        <dbReference type="ARBA" id="ARBA00022833"/>
    </source>
</evidence>
<dbReference type="PROSITE" id="PS50103">
    <property type="entry name" value="ZF_C3H1"/>
    <property type="match status" value="1"/>
</dbReference>